<comment type="catalytic activity">
    <reaction evidence="9 10">
        <text>nicotinate beta-D-ribonucleotide + ATP + H(+) = deamido-NAD(+) + diphosphate</text>
        <dbReference type="Rhea" id="RHEA:22860"/>
        <dbReference type="ChEBI" id="CHEBI:15378"/>
        <dbReference type="ChEBI" id="CHEBI:30616"/>
        <dbReference type="ChEBI" id="CHEBI:33019"/>
        <dbReference type="ChEBI" id="CHEBI:57502"/>
        <dbReference type="ChEBI" id="CHEBI:58437"/>
        <dbReference type="EC" id="2.7.7.18"/>
    </reaction>
</comment>
<gene>
    <name evidence="10" type="primary">nadD</name>
    <name evidence="12" type="ORF">BR63_07610</name>
</gene>
<evidence type="ECO:0000256" key="6">
    <source>
        <dbReference type="ARBA" id="ARBA00022741"/>
    </source>
</evidence>
<dbReference type="RefSeq" id="WP_051965752.1">
    <property type="nucleotide sequence ID" value="NZ_CP045798.1"/>
</dbReference>
<evidence type="ECO:0000256" key="7">
    <source>
        <dbReference type="ARBA" id="ARBA00022840"/>
    </source>
</evidence>
<dbReference type="Proteomes" id="UP000515847">
    <property type="component" value="Chromosome"/>
</dbReference>
<keyword evidence="13" id="KW-1185">Reference proteome</keyword>
<sequence length="214" mass="24388">MDYHEELHLQKVSRVGLMGGTFDPIHSGHLVTAEAARSEFSLDKVIFVPSGQPPHKKGLPISGKEFRYLMTVLATAPNPYFEVSRVELERPGESFAIDTVRYFKDLLNPGSELYFITGADAILEIVTWKEVEELLENCTFIAATRPGFDLNELRYKLLEKLTDKHLKKIIPLEVPAMAISSTDIRNRVKNKGTIKYLLPESVENFIYKNELYRT</sequence>
<evidence type="ECO:0000256" key="3">
    <source>
        <dbReference type="ARBA" id="ARBA00022642"/>
    </source>
</evidence>
<dbReference type="PANTHER" id="PTHR39321">
    <property type="entry name" value="NICOTINATE-NUCLEOTIDE ADENYLYLTRANSFERASE-RELATED"/>
    <property type="match status" value="1"/>
</dbReference>
<dbReference type="HAMAP" id="MF_00244">
    <property type="entry name" value="NaMN_adenylyltr"/>
    <property type="match status" value="1"/>
</dbReference>
<dbReference type="Gene3D" id="3.40.50.620">
    <property type="entry name" value="HUPs"/>
    <property type="match status" value="1"/>
</dbReference>
<evidence type="ECO:0000256" key="5">
    <source>
        <dbReference type="ARBA" id="ARBA00022695"/>
    </source>
</evidence>
<evidence type="ECO:0000256" key="1">
    <source>
        <dbReference type="ARBA" id="ARBA00002324"/>
    </source>
</evidence>
<organism evidence="12 13">
    <name type="scientific">Thermanaerosceptrum fracticalcis</name>
    <dbReference type="NCBI Taxonomy" id="1712410"/>
    <lineage>
        <taxon>Bacteria</taxon>
        <taxon>Bacillati</taxon>
        <taxon>Bacillota</taxon>
        <taxon>Clostridia</taxon>
        <taxon>Eubacteriales</taxon>
        <taxon>Peptococcaceae</taxon>
        <taxon>Thermanaerosceptrum</taxon>
    </lineage>
</organism>
<dbReference type="GO" id="GO:0004515">
    <property type="term" value="F:nicotinate-nucleotide adenylyltransferase activity"/>
    <property type="evidence" value="ECO:0007669"/>
    <property type="project" value="UniProtKB-UniRule"/>
</dbReference>
<comment type="function">
    <text evidence="1 10">Catalyzes the reversible adenylation of nicotinate mononucleotide (NaMN) to nicotinic acid adenine dinucleotide (NaAD).</text>
</comment>
<evidence type="ECO:0000313" key="12">
    <source>
        <dbReference type="EMBL" id="QNB46192.1"/>
    </source>
</evidence>
<keyword evidence="3 10" id="KW-0662">Pyridine nucleotide biosynthesis</keyword>
<dbReference type="InterPro" id="IPR005248">
    <property type="entry name" value="NadD/NMNAT"/>
</dbReference>
<dbReference type="NCBIfam" id="TIGR00125">
    <property type="entry name" value="cyt_tran_rel"/>
    <property type="match status" value="1"/>
</dbReference>
<dbReference type="KEGG" id="tfr:BR63_07610"/>
<dbReference type="EMBL" id="CP045798">
    <property type="protein sequence ID" value="QNB46192.1"/>
    <property type="molecule type" value="Genomic_DNA"/>
</dbReference>
<feature type="domain" description="Cytidyltransferase-like" evidence="11">
    <location>
        <begin position="17"/>
        <end position="187"/>
    </location>
</feature>
<comment type="pathway">
    <text evidence="2 10">Cofactor biosynthesis; NAD(+) biosynthesis; deamido-NAD(+) from nicotinate D-ribonucleotide: step 1/1.</text>
</comment>
<dbReference type="UniPathway" id="UPA00253">
    <property type="reaction ID" value="UER00332"/>
</dbReference>
<evidence type="ECO:0000313" key="13">
    <source>
        <dbReference type="Proteomes" id="UP000515847"/>
    </source>
</evidence>
<dbReference type="Pfam" id="PF01467">
    <property type="entry name" value="CTP_transf_like"/>
    <property type="match status" value="1"/>
</dbReference>
<keyword evidence="6 10" id="KW-0547">Nucleotide-binding</keyword>
<evidence type="ECO:0000256" key="9">
    <source>
        <dbReference type="ARBA" id="ARBA00048721"/>
    </source>
</evidence>
<dbReference type="CDD" id="cd02165">
    <property type="entry name" value="NMNAT"/>
    <property type="match status" value="1"/>
</dbReference>
<dbReference type="GO" id="GO:0005524">
    <property type="term" value="F:ATP binding"/>
    <property type="evidence" value="ECO:0007669"/>
    <property type="project" value="UniProtKB-KW"/>
</dbReference>
<evidence type="ECO:0000256" key="4">
    <source>
        <dbReference type="ARBA" id="ARBA00022679"/>
    </source>
</evidence>
<accession>A0A7G6E288</accession>
<dbReference type="InterPro" id="IPR004821">
    <property type="entry name" value="Cyt_trans-like"/>
</dbReference>
<name>A0A7G6E288_THEFR</name>
<reference evidence="12 13" key="1">
    <citation type="journal article" date="2019" name="Front. Microbiol.">
        <title>Thermoanaerosceptrum fracticalcis gen. nov. sp. nov., a Novel Fumarate-Fermenting Microorganism From a Deep Fractured Carbonate Aquifer of the US Great Basin.</title>
        <authorList>
            <person name="Hamilton-Brehm S.D."/>
            <person name="Stewart L.E."/>
            <person name="Zavarin M."/>
            <person name="Caldwell M."/>
            <person name="Lawson P.A."/>
            <person name="Onstott T.C."/>
            <person name="Grzymski J."/>
            <person name="Neveux I."/>
            <person name="Lollar B.S."/>
            <person name="Russell C.E."/>
            <person name="Moser D.P."/>
        </authorList>
    </citation>
    <scope>NUCLEOTIDE SEQUENCE [LARGE SCALE GENOMIC DNA]</scope>
    <source>
        <strain evidence="12 13">DRI-13</strain>
    </source>
</reference>
<dbReference type="OrthoDB" id="5295945at2"/>
<keyword evidence="7 10" id="KW-0067">ATP-binding</keyword>
<dbReference type="NCBIfam" id="TIGR00482">
    <property type="entry name" value="nicotinate (nicotinamide) nucleotide adenylyltransferase"/>
    <property type="match status" value="1"/>
</dbReference>
<dbReference type="NCBIfam" id="NF000840">
    <property type="entry name" value="PRK00071.1-3"/>
    <property type="match status" value="1"/>
</dbReference>
<keyword evidence="5 10" id="KW-0548">Nucleotidyltransferase</keyword>
<dbReference type="GO" id="GO:0009435">
    <property type="term" value="P:NAD+ biosynthetic process"/>
    <property type="evidence" value="ECO:0007669"/>
    <property type="project" value="UniProtKB-UniRule"/>
</dbReference>
<dbReference type="AlphaFoldDB" id="A0A7G6E288"/>
<keyword evidence="4 10" id="KW-0808">Transferase</keyword>
<dbReference type="EC" id="2.7.7.18" evidence="10"/>
<evidence type="ECO:0000256" key="10">
    <source>
        <dbReference type="HAMAP-Rule" id="MF_00244"/>
    </source>
</evidence>
<protein>
    <recommendedName>
        <fullName evidence="10">Probable nicotinate-nucleotide adenylyltransferase</fullName>
        <ecNumber evidence="10">2.7.7.18</ecNumber>
    </recommendedName>
    <alternativeName>
        <fullName evidence="10">Deamido-NAD(+) diphosphorylase</fullName>
    </alternativeName>
    <alternativeName>
        <fullName evidence="10">Deamido-NAD(+) pyrophosphorylase</fullName>
    </alternativeName>
    <alternativeName>
        <fullName evidence="10">Nicotinate mononucleotide adenylyltransferase</fullName>
        <shortName evidence="10">NaMN adenylyltransferase</shortName>
    </alternativeName>
</protein>
<dbReference type="SUPFAM" id="SSF52374">
    <property type="entry name" value="Nucleotidylyl transferase"/>
    <property type="match status" value="1"/>
</dbReference>
<proteinExistence type="inferred from homology"/>
<keyword evidence="8 10" id="KW-0520">NAD</keyword>
<evidence type="ECO:0000256" key="8">
    <source>
        <dbReference type="ARBA" id="ARBA00023027"/>
    </source>
</evidence>
<dbReference type="PANTHER" id="PTHR39321:SF3">
    <property type="entry name" value="PHOSPHOPANTETHEINE ADENYLYLTRANSFERASE"/>
    <property type="match status" value="1"/>
</dbReference>
<evidence type="ECO:0000259" key="11">
    <source>
        <dbReference type="Pfam" id="PF01467"/>
    </source>
</evidence>
<comment type="similarity">
    <text evidence="10">Belongs to the NadD family.</text>
</comment>
<evidence type="ECO:0000256" key="2">
    <source>
        <dbReference type="ARBA" id="ARBA00005019"/>
    </source>
</evidence>
<dbReference type="InterPro" id="IPR014729">
    <property type="entry name" value="Rossmann-like_a/b/a_fold"/>
</dbReference>